<gene>
    <name evidence="2" type="ORF">DCHRY22_LOCUS15038</name>
</gene>
<feature type="domain" description="NADP-dependent oxidoreductase" evidence="1">
    <location>
        <begin position="54"/>
        <end position="105"/>
    </location>
</feature>
<dbReference type="GO" id="GO:0016491">
    <property type="term" value="F:oxidoreductase activity"/>
    <property type="evidence" value="ECO:0007669"/>
    <property type="project" value="InterPro"/>
</dbReference>
<evidence type="ECO:0000313" key="3">
    <source>
        <dbReference type="Proteomes" id="UP000789524"/>
    </source>
</evidence>
<dbReference type="PANTHER" id="PTHR11732">
    <property type="entry name" value="ALDO/KETO REDUCTASE"/>
    <property type="match status" value="1"/>
</dbReference>
<proteinExistence type="predicted"/>
<protein>
    <submittedName>
        <fullName evidence="2">(African queen) hypothetical protein</fullName>
    </submittedName>
</protein>
<comment type="caution">
    <text evidence="2">The sequence shown here is derived from an EMBL/GenBank/DDBJ whole genome shotgun (WGS) entry which is preliminary data.</text>
</comment>
<dbReference type="Proteomes" id="UP000789524">
    <property type="component" value="Unassembled WGS sequence"/>
</dbReference>
<keyword evidence="3" id="KW-1185">Reference proteome</keyword>
<dbReference type="Gene3D" id="3.20.20.100">
    <property type="entry name" value="NADP-dependent oxidoreductase domain"/>
    <property type="match status" value="1"/>
</dbReference>
<dbReference type="InterPro" id="IPR023210">
    <property type="entry name" value="NADP_OxRdtase_dom"/>
</dbReference>
<dbReference type="AlphaFoldDB" id="A0A8J2VWZ8"/>
<organism evidence="2 3">
    <name type="scientific">Danaus chrysippus</name>
    <name type="common">African queen</name>
    <dbReference type="NCBI Taxonomy" id="151541"/>
    <lineage>
        <taxon>Eukaryota</taxon>
        <taxon>Metazoa</taxon>
        <taxon>Ecdysozoa</taxon>
        <taxon>Arthropoda</taxon>
        <taxon>Hexapoda</taxon>
        <taxon>Insecta</taxon>
        <taxon>Pterygota</taxon>
        <taxon>Neoptera</taxon>
        <taxon>Endopterygota</taxon>
        <taxon>Lepidoptera</taxon>
        <taxon>Glossata</taxon>
        <taxon>Ditrysia</taxon>
        <taxon>Papilionoidea</taxon>
        <taxon>Nymphalidae</taxon>
        <taxon>Danainae</taxon>
        <taxon>Danaini</taxon>
        <taxon>Danaina</taxon>
        <taxon>Danaus</taxon>
        <taxon>Anosia</taxon>
    </lineage>
</organism>
<reference evidence="2" key="1">
    <citation type="submission" date="2021-09" db="EMBL/GenBank/DDBJ databases">
        <authorList>
            <person name="Martin H S."/>
        </authorList>
    </citation>
    <scope>NUCLEOTIDE SEQUENCE</scope>
</reference>
<dbReference type="OrthoDB" id="416253at2759"/>
<dbReference type="SUPFAM" id="SSF51430">
    <property type="entry name" value="NAD(P)-linked oxidoreductase"/>
    <property type="match status" value="1"/>
</dbReference>
<accession>A0A8J2VWZ8</accession>
<evidence type="ECO:0000313" key="2">
    <source>
        <dbReference type="EMBL" id="CAG9584448.1"/>
    </source>
</evidence>
<dbReference type="EMBL" id="CAKASE010000082">
    <property type="protein sequence ID" value="CAG9584448.1"/>
    <property type="molecule type" value="Genomic_DNA"/>
</dbReference>
<sequence length="107" mass="11829">MDASLLIPIILYFIDMVYASLSYKLNDGNEIPAIALGTSLGHLADGTRVLSVNHSLAQAVQEALTAGYKHIDTASLYRVEDEVGLGIRWYLNDTNKRQNIYVTTKNT</sequence>
<dbReference type="InterPro" id="IPR020471">
    <property type="entry name" value="AKR"/>
</dbReference>
<evidence type="ECO:0000259" key="1">
    <source>
        <dbReference type="Pfam" id="PF00248"/>
    </source>
</evidence>
<dbReference type="InterPro" id="IPR036812">
    <property type="entry name" value="NAD(P)_OxRdtase_dom_sf"/>
</dbReference>
<dbReference type="Pfam" id="PF00248">
    <property type="entry name" value="Aldo_ket_red"/>
    <property type="match status" value="1"/>
</dbReference>
<name>A0A8J2VWZ8_9NEOP</name>